<dbReference type="Proteomes" id="UP000593571">
    <property type="component" value="Unassembled WGS sequence"/>
</dbReference>
<sequence length="475" mass="53525">MNVQACSRCGYGVYPAEKISCLDQIWHKACFHCEVCKMMLSVNNFVSHQKKPYCHAHNPKNNTFTSVYHTPLNLNVEKSPGHVHGIDEQDDGEQFKSGFHWDMKSNDVAATQPLVNERPYWTGYGEGNAWYPGALPDPEIVRMVEARKSLGEQEYTEDYEQQRGKGSFPAMITPAYQRAKRANQLASQVEYKRGHDERVSRFTTVADTPELLRAKAGGQLQSDVRYTEDYERQRGKGSFPAMITPAYQIAKRANELASDVRYHQQYQREMKGMAGPATGAEGTVTKEYVDQYGQGYLEEYDGHRGKGSFPAMITPAYQNAKKANELASDIKYRQDFNNMKGAAHYHSLPAQDNLVLKRAQSVNKLVSEIAYKADYKHDIVDYNYPATLTPSYQTTVKLVPLKDVNYRQSIDKLKYSSVTNTPQIVQAKINAQQLSHVSDLNCPAKHGGLVASEYLAPQLSKDLTFINGDVCLITT</sequence>
<evidence type="ECO:0000256" key="3">
    <source>
        <dbReference type="ARBA" id="ARBA00022737"/>
    </source>
</evidence>
<keyword evidence="3" id="KW-0677">Repeat</keyword>
<dbReference type="Pfam" id="PF00412">
    <property type="entry name" value="LIM"/>
    <property type="match status" value="1"/>
</dbReference>
<dbReference type="AlphaFoldDB" id="A0A7J8GD73"/>
<dbReference type="EMBL" id="JACASE010000006">
    <property type="protein sequence ID" value="KAF6457890.1"/>
    <property type="molecule type" value="Genomic_DNA"/>
</dbReference>
<dbReference type="InterPro" id="IPR001781">
    <property type="entry name" value="Znf_LIM"/>
</dbReference>
<reference evidence="12 13" key="1">
    <citation type="journal article" date="2020" name="Nature">
        <title>Six reference-quality genomes reveal evolution of bat adaptations.</title>
        <authorList>
            <person name="Jebb D."/>
            <person name="Huang Z."/>
            <person name="Pippel M."/>
            <person name="Hughes G.M."/>
            <person name="Lavrichenko K."/>
            <person name="Devanna P."/>
            <person name="Winkler S."/>
            <person name="Jermiin L.S."/>
            <person name="Skirmuntt E.C."/>
            <person name="Katzourakis A."/>
            <person name="Burkitt-Gray L."/>
            <person name="Ray D.A."/>
            <person name="Sullivan K.A.M."/>
            <person name="Roscito J.G."/>
            <person name="Kirilenko B.M."/>
            <person name="Davalos L.M."/>
            <person name="Corthals A.P."/>
            <person name="Power M.L."/>
            <person name="Jones G."/>
            <person name="Ransome R.D."/>
            <person name="Dechmann D.K.N."/>
            <person name="Locatelli A.G."/>
            <person name="Puechmaille S.J."/>
            <person name="Fedrigo O."/>
            <person name="Jarvis E.D."/>
            <person name="Hiller M."/>
            <person name="Vernes S.C."/>
            <person name="Myers E.W."/>
            <person name="Teeling E.C."/>
        </authorList>
    </citation>
    <scope>NUCLEOTIDE SEQUENCE [LARGE SCALE GENOMIC DNA]</scope>
    <source>
        <strain evidence="12">MRouAeg1</strain>
        <tissue evidence="12">Muscle</tissue>
    </source>
</reference>
<dbReference type="PROSITE" id="PS00478">
    <property type="entry name" value="LIM_DOMAIN_1"/>
    <property type="match status" value="1"/>
</dbReference>
<dbReference type="PANTHER" id="PTHR11039:SF39">
    <property type="entry name" value="NEBULIN-RELATED-ANCHORING PROTEIN"/>
    <property type="match status" value="1"/>
</dbReference>
<keyword evidence="4 10" id="KW-0862">Zinc</keyword>
<dbReference type="SMART" id="SM00227">
    <property type="entry name" value="NEBU"/>
    <property type="match status" value="7"/>
</dbReference>
<evidence type="ECO:0000256" key="10">
    <source>
        <dbReference type="PROSITE-ProRule" id="PRU00125"/>
    </source>
</evidence>
<evidence type="ECO:0000256" key="7">
    <source>
        <dbReference type="ARBA" id="ARBA00060292"/>
    </source>
</evidence>
<dbReference type="InterPro" id="IPR055297">
    <property type="entry name" value="NEBU/NEBL"/>
</dbReference>
<dbReference type="FunFam" id="2.10.110.10:FF:000071">
    <property type="entry name" value="nebulin-related-anchoring protein isoform X1"/>
    <property type="match status" value="1"/>
</dbReference>
<keyword evidence="2 10" id="KW-0479">Metal-binding</keyword>
<dbReference type="SUPFAM" id="SSF57716">
    <property type="entry name" value="Glucocorticoid receptor-like (DNA-binding domain)"/>
    <property type="match status" value="1"/>
</dbReference>
<dbReference type="GO" id="GO:0071691">
    <property type="term" value="P:cardiac muscle thin filament assembly"/>
    <property type="evidence" value="ECO:0007669"/>
    <property type="project" value="TreeGrafter"/>
</dbReference>
<dbReference type="Gene3D" id="2.10.110.10">
    <property type="entry name" value="Cysteine Rich Protein"/>
    <property type="match status" value="1"/>
</dbReference>
<gene>
    <name evidence="12" type="ORF">HJG63_014361</name>
</gene>
<dbReference type="GO" id="GO:0030018">
    <property type="term" value="C:Z disc"/>
    <property type="evidence" value="ECO:0007669"/>
    <property type="project" value="InterPro"/>
</dbReference>
<evidence type="ECO:0000313" key="13">
    <source>
        <dbReference type="Proteomes" id="UP000593571"/>
    </source>
</evidence>
<feature type="domain" description="LIM zinc-binding" evidence="11">
    <location>
        <begin position="4"/>
        <end position="64"/>
    </location>
</feature>
<comment type="function">
    <text evidence="7">May be involved in anchoring the terminal actin filaments in the myofibril to the membrane and in transmitting tension from the myofibrils to the extracellular matrix.</text>
</comment>
<comment type="caution">
    <text evidence="12">The sequence shown here is derived from an EMBL/GenBank/DDBJ whole genome shotgun (WGS) entry which is preliminary data.</text>
</comment>
<dbReference type="PANTHER" id="PTHR11039">
    <property type="entry name" value="NEBULIN"/>
    <property type="match status" value="1"/>
</dbReference>
<dbReference type="PROSITE" id="PS51216">
    <property type="entry name" value="NEBULIN"/>
    <property type="match status" value="3"/>
</dbReference>
<evidence type="ECO:0000256" key="4">
    <source>
        <dbReference type="ARBA" id="ARBA00022833"/>
    </source>
</evidence>
<dbReference type="CDD" id="cd09446">
    <property type="entry name" value="LIM_N_RAP"/>
    <property type="match status" value="1"/>
</dbReference>
<evidence type="ECO:0000256" key="1">
    <source>
        <dbReference type="ARBA" id="ARBA00022553"/>
    </source>
</evidence>
<dbReference type="Pfam" id="PF00880">
    <property type="entry name" value="Nebulin"/>
    <property type="match status" value="3"/>
</dbReference>
<dbReference type="InterPro" id="IPR000900">
    <property type="entry name" value="Nebulin_repeat"/>
</dbReference>
<name>A0A7J8GD73_ROUAE</name>
<keyword evidence="13" id="KW-1185">Reference proteome</keyword>
<evidence type="ECO:0000313" key="12">
    <source>
        <dbReference type="EMBL" id="KAF6457890.1"/>
    </source>
</evidence>
<evidence type="ECO:0000256" key="9">
    <source>
        <dbReference type="ARBA" id="ARBA00068370"/>
    </source>
</evidence>
<proteinExistence type="predicted"/>
<evidence type="ECO:0000256" key="8">
    <source>
        <dbReference type="ARBA" id="ARBA00066083"/>
    </source>
</evidence>
<dbReference type="GO" id="GO:0046872">
    <property type="term" value="F:metal ion binding"/>
    <property type="evidence" value="ECO:0007669"/>
    <property type="project" value="UniProtKB-KW"/>
</dbReference>
<dbReference type="SMART" id="SM00132">
    <property type="entry name" value="LIM"/>
    <property type="match status" value="1"/>
</dbReference>
<keyword evidence="1" id="KW-0597">Phosphoprotein</keyword>
<evidence type="ECO:0000259" key="11">
    <source>
        <dbReference type="PROSITE" id="PS50023"/>
    </source>
</evidence>
<comment type="subunit">
    <text evidence="8">Interacts with actin, alpha-actinin, KLHL41, TLN1 and VCL. Interacts with CSRP3.</text>
</comment>
<keyword evidence="6" id="KW-0009">Actin-binding</keyword>
<accession>A0A7J8GD73</accession>
<evidence type="ECO:0000256" key="5">
    <source>
        <dbReference type="ARBA" id="ARBA00023038"/>
    </source>
</evidence>
<keyword evidence="5 10" id="KW-0440">LIM domain</keyword>
<dbReference type="GO" id="GO:0051015">
    <property type="term" value="F:actin filament binding"/>
    <property type="evidence" value="ECO:0007669"/>
    <property type="project" value="InterPro"/>
</dbReference>
<evidence type="ECO:0000256" key="2">
    <source>
        <dbReference type="ARBA" id="ARBA00022723"/>
    </source>
</evidence>
<organism evidence="12 13">
    <name type="scientific">Rousettus aegyptiacus</name>
    <name type="common">Egyptian fruit bat</name>
    <name type="synonym">Pteropus aegyptiacus</name>
    <dbReference type="NCBI Taxonomy" id="9407"/>
    <lineage>
        <taxon>Eukaryota</taxon>
        <taxon>Metazoa</taxon>
        <taxon>Chordata</taxon>
        <taxon>Craniata</taxon>
        <taxon>Vertebrata</taxon>
        <taxon>Euteleostomi</taxon>
        <taxon>Mammalia</taxon>
        <taxon>Eutheria</taxon>
        <taxon>Laurasiatheria</taxon>
        <taxon>Chiroptera</taxon>
        <taxon>Yinpterochiroptera</taxon>
        <taxon>Pteropodoidea</taxon>
        <taxon>Pteropodidae</taxon>
        <taxon>Rousettinae</taxon>
        <taxon>Rousettus</taxon>
    </lineage>
</organism>
<dbReference type="PROSITE" id="PS50023">
    <property type="entry name" value="LIM_DOMAIN_2"/>
    <property type="match status" value="1"/>
</dbReference>
<protein>
    <recommendedName>
        <fullName evidence="9">Nebulin-related-anchoring protein</fullName>
    </recommendedName>
</protein>
<evidence type="ECO:0000256" key="6">
    <source>
        <dbReference type="ARBA" id="ARBA00023203"/>
    </source>
</evidence>